<dbReference type="Gene3D" id="2.130.10.10">
    <property type="entry name" value="YVTN repeat-like/Quinoprotein amine dehydrogenase"/>
    <property type="match status" value="1"/>
</dbReference>
<dbReference type="InterPro" id="IPR015943">
    <property type="entry name" value="WD40/YVTN_repeat-like_dom_sf"/>
</dbReference>
<dbReference type="EMBL" id="CP051685">
    <property type="protein sequence ID" value="QJE01821.1"/>
    <property type="molecule type" value="Genomic_DNA"/>
</dbReference>
<dbReference type="KEGG" id="mfy:HH212_18795"/>
<dbReference type="SUPFAM" id="SSF50998">
    <property type="entry name" value="Quinoprotein alcohol dehydrogenase-like"/>
    <property type="match status" value="1"/>
</dbReference>
<feature type="domain" description="Pyrrolo-quinoline quinone repeat" evidence="1">
    <location>
        <begin position="233"/>
        <end position="390"/>
    </location>
</feature>
<dbReference type="Gene3D" id="2.40.128.630">
    <property type="match status" value="1"/>
</dbReference>
<dbReference type="AlphaFoldDB" id="A0A7Z2VYV9"/>
<dbReference type="Proteomes" id="UP000502415">
    <property type="component" value="Chromosome"/>
</dbReference>
<dbReference type="InterPro" id="IPR018391">
    <property type="entry name" value="PQQ_b-propeller_rpt"/>
</dbReference>
<evidence type="ECO:0000259" key="1">
    <source>
        <dbReference type="Pfam" id="PF13360"/>
    </source>
</evidence>
<keyword evidence="3" id="KW-1185">Reference proteome</keyword>
<dbReference type="Pfam" id="PF13360">
    <property type="entry name" value="PQQ_2"/>
    <property type="match status" value="2"/>
</dbReference>
<evidence type="ECO:0000313" key="2">
    <source>
        <dbReference type="EMBL" id="QJE01821.1"/>
    </source>
</evidence>
<sequence>MKTTISIPARHFTIVTYSLLLTACGGGGSDGGGGNAGAVGTGSGAPVATTPAPPAAQAPFTIVPGVLSGKYLAGYPTAIKATASPNTTLAGTLYFRLDDDNGVIVSADISANADNTYAVSAMPSATKASGHYTGAVVVNVCKDASCTTQIAGAPFKVPYSIDVISPNGGTVAANVTALSGLANARDWSGFQGDASHTGMVPVTLAPASFTARWTHETPAIGAEQLRISDIATGNGLIYFSTNPRYTEKRGYALFALKEQDGTEAWRRDFSSLPYPSTNAPAFANGRIFMSAGSQTSSSFYAFDAANGTTLFAKTVSEQWNRYPAPAVFGNGVYLGGGIYGGMYGFDANSGMQRWLINERQVGNWTPAVDETHVYNYQNDRLLVNDRITGAPVSQVLGLEDLSFYGITPMLGAANNVIIAGSKAVVNFDTGANKIRWSVGGSYHVGPAYDNKTIFVLRDQSIALQALNEADGSLAWSWTPPAVAGRWSGNVLLTNNLVFVSTENTTFAIDRATHLPVWTYPAGGNLALSSNGVLYIGGQSSITAINTR</sequence>
<accession>A0A7Z2VYV9</accession>
<proteinExistence type="predicted"/>
<dbReference type="PANTHER" id="PTHR34512:SF30">
    <property type="entry name" value="OUTER MEMBRANE PROTEIN ASSEMBLY FACTOR BAMB"/>
    <property type="match status" value="1"/>
</dbReference>
<protein>
    <submittedName>
        <fullName evidence="2">PQQ-binding-like beta-propeller repeat protein</fullName>
    </submittedName>
</protein>
<dbReference type="RefSeq" id="WP_170203900.1">
    <property type="nucleotide sequence ID" value="NZ_CP051685.1"/>
</dbReference>
<reference evidence="2 3" key="1">
    <citation type="submission" date="2020-04" db="EMBL/GenBank/DDBJ databases">
        <title>Genome sequencing of novel species.</title>
        <authorList>
            <person name="Heo J."/>
            <person name="Kim S.-J."/>
            <person name="Kim J.-S."/>
            <person name="Hong S.-B."/>
            <person name="Kwon S.-W."/>
        </authorList>
    </citation>
    <scope>NUCLEOTIDE SEQUENCE [LARGE SCALE GENOMIC DNA]</scope>
    <source>
        <strain evidence="2 3">GN2-R2</strain>
    </source>
</reference>
<dbReference type="PANTHER" id="PTHR34512">
    <property type="entry name" value="CELL SURFACE PROTEIN"/>
    <property type="match status" value="1"/>
</dbReference>
<feature type="domain" description="Pyrrolo-quinoline quinone repeat" evidence="1">
    <location>
        <begin position="425"/>
        <end position="538"/>
    </location>
</feature>
<dbReference type="InterPro" id="IPR011047">
    <property type="entry name" value="Quinoprotein_ADH-like_sf"/>
</dbReference>
<name>A0A7Z2VYV9_9BURK</name>
<dbReference type="InterPro" id="IPR002372">
    <property type="entry name" value="PQQ_rpt_dom"/>
</dbReference>
<organism evidence="2 3">
    <name type="scientific">Massilia forsythiae</name>
    <dbReference type="NCBI Taxonomy" id="2728020"/>
    <lineage>
        <taxon>Bacteria</taxon>
        <taxon>Pseudomonadati</taxon>
        <taxon>Pseudomonadota</taxon>
        <taxon>Betaproteobacteria</taxon>
        <taxon>Burkholderiales</taxon>
        <taxon>Oxalobacteraceae</taxon>
        <taxon>Telluria group</taxon>
        <taxon>Massilia</taxon>
    </lineage>
</organism>
<dbReference type="SMART" id="SM00564">
    <property type="entry name" value="PQQ"/>
    <property type="match status" value="5"/>
</dbReference>
<evidence type="ECO:0000313" key="3">
    <source>
        <dbReference type="Proteomes" id="UP000502415"/>
    </source>
</evidence>
<gene>
    <name evidence="2" type="ORF">HH212_18795</name>
</gene>
<dbReference type="PROSITE" id="PS51257">
    <property type="entry name" value="PROKAR_LIPOPROTEIN"/>
    <property type="match status" value="1"/>
</dbReference>